<sequence>MKRFQTSKYRNAAPKIPKKEECVTGIHVGALKSSYGNHIKASDSFMVFNVETGGGSLGVLPLGEKGRKDHSLPLLHAHSDFITDMDFSPFDGSLLCTCSYDRAIKLWEIPDEEFKGLSKPLCELPMQHGRVENVLFHPSASEVLGSSCDKTLTIWDLQKQQPKYELKDHKDLIQSFCWKVDGSLLVTSSKDKKIHVVDPRNASSVEECDGFGGSKDTRLLWLGDTDRILGSGFTASNKREVRVWDVHNMSKPVQTLNFDSSSGGILMPFYDPDTKMLFLAGKGDSFIQYLEVSETATSFITPVNSQILEEQHKGMATVPKLALDVMSCEVVRLLQLTKSSVVPLSYCVPRRSYRDFHGDLFPDTVAREASMTAEEWFGGSDTPMKKVSLDPSKQQAKQKPSGTKPKKPDLKAKPAIESTKPAVSAEKSAVERKEEAPTAQATHAVSDPVQESPAKPIKAFTGVRTSKFRHLQGTPMHKSNNIENVRNLSISLPGDSDAFQVNQEFVTFPLSGPGGQIAVVPLNKPCRLPDSGLPAIQCGSSVLDFAMDPFNRQQLAAACESGFVSIWEIPDGGLTETLTSPLVVLKGHNDKPNLVKYHPVASGVLASSSLDLTVKIWDINKAKALITLTGHSEQVLSMAWKTDGTRLATVSKDSKVRVYDPRSQVSPIQTGPGPAGSRGARVVWGGPEGNWLIVSGFGRMSNRIISVYDSRNLSEALSTLESTVSPSTLIPFYDEDSAVLFFFSKGETTIFAYEISEEAPHIFELSHYRTKEPYQAVGFLPKIVCNVKEVEFARAVKLNKTFIELLSFQVPRVKMEYFQDDLFPDTRVWWEPALTSDQWFTGKNGAQKRLSLRPADMKPLSEAPKAAPIARKYDSRHELVEVKTTEQQKEELLNSMVEKLRNFDDDPLPQDLQEGVDDDEWFQDQGMTEGKQHWIFSNPQQCPTSFMHKL</sequence>
<dbReference type="PRINTS" id="PR00320">
    <property type="entry name" value="GPROTEINBRPT"/>
</dbReference>
<protein>
    <recommendedName>
        <fullName evidence="9">Coronin</fullName>
    </recommendedName>
</protein>
<feature type="domain" description="DUF1899" evidence="11">
    <location>
        <begin position="461"/>
        <end position="526"/>
    </location>
</feature>
<dbReference type="InterPro" id="IPR001680">
    <property type="entry name" value="WD40_rpt"/>
</dbReference>
<accession>A0ABN8M3C2</accession>
<feature type="repeat" description="WD" evidence="8">
    <location>
        <begin position="166"/>
        <end position="207"/>
    </location>
</feature>
<evidence type="ECO:0000256" key="6">
    <source>
        <dbReference type="ARBA" id="ARBA00023203"/>
    </source>
</evidence>
<keyword evidence="3" id="KW-0963">Cytoplasm</keyword>
<evidence type="ECO:0000259" key="11">
    <source>
        <dbReference type="SMART" id="SM01166"/>
    </source>
</evidence>
<comment type="similarity">
    <text evidence="2 9">Belongs to the WD repeat coronin family.</text>
</comment>
<evidence type="ECO:0000256" key="3">
    <source>
        <dbReference type="ARBA" id="ARBA00022490"/>
    </source>
</evidence>
<feature type="compositionally biased region" description="Polar residues" evidence="10">
    <location>
        <begin position="391"/>
        <end position="401"/>
    </location>
</feature>
<dbReference type="Proteomes" id="UP001159427">
    <property type="component" value="Unassembled WGS sequence"/>
</dbReference>
<organism evidence="12 13">
    <name type="scientific">Porites evermanni</name>
    <dbReference type="NCBI Taxonomy" id="104178"/>
    <lineage>
        <taxon>Eukaryota</taxon>
        <taxon>Metazoa</taxon>
        <taxon>Cnidaria</taxon>
        <taxon>Anthozoa</taxon>
        <taxon>Hexacorallia</taxon>
        <taxon>Scleractinia</taxon>
        <taxon>Fungiina</taxon>
        <taxon>Poritidae</taxon>
        <taxon>Porites</taxon>
    </lineage>
</organism>
<dbReference type="PANTHER" id="PTHR10856:SF20">
    <property type="entry name" value="CORONIN-7"/>
    <property type="match status" value="1"/>
</dbReference>
<dbReference type="SMART" id="SM01166">
    <property type="entry name" value="DUF1899"/>
    <property type="match status" value="2"/>
</dbReference>
<dbReference type="PROSITE" id="PS00678">
    <property type="entry name" value="WD_REPEATS_1"/>
    <property type="match status" value="3"/>
</dbReference>
<evidence type="ECO:0000313" key="12">
    <source>
        <dbReference type="EMBL" id="CAH3022593.1"/>
    </source>
</evidence>
<feature type="repeat" description="WD" evidence="8">
    <location>
        <begin position="75"/>
        <end position="109"/>
    </location>
</feature>
<keyword evidence="6" id="KW-0009">Actin-binding</keyword>
<evidence type="ECO:0000256" key="2">
    <source>
        <dbReference type="ARBA" id="ARBA00009482"/>
    </source>
</evidence>
<dbReference type="PROSITE" id="PS50294">
    <property type="entry name" value="WD_REPEATS_REGION"/>
    <property type="match status" value="3"/>
</dbReference>
<feature type="repeat" description="WD" evidence="8">
    <location>
        <begin position="628"/>
        <end position="660"/>
    </location>
</feature>
<keyword evidence="13" id="KW-1185">Reference proteome</keyword>
<dbReference type="Pfam" id="PF00400">
    <property type="entry name" value="WD40"/>
    <property type="match status" value="4"/>
</dbReference>
<feature type="repeat" description="WD" evidence="8">
    <location>
        <begin position="124"/>
        <end position="165"/>
    </location>
</feature>
<dbReference type="PANTHER" id="PTHR10856">
    <property type="entry name" value="CORONIN"/>
    <property type="match status" value="1"/>
</dbReference>
<dbReference type="InterPro" id="IPR015505">
    <property type="entry name" value="Coronin"/>
</dbReference>
<dbReference type="Pfam" id="PF08953">
    <property type="entry name" value="DUF1899"/>
    <property type="match status" value="2"/>
</dbReference>
<name>A0ABN8M3C2_9CNID</name>
<gene>
    <name evidence="12" type="ORF">PEVE_00016131</name>
</gene>
<keyword evidence="5 9" id="KW-0677">Repeat</keyword>
<dbReference type="EMBL" id="CALNXI010000226">
    <property type="protein sequence ID" value="CAH3022593.1"/>
    <property type="molecule type" value="Genomic_DNA"/>
</dbReference>
<evidence type="ECO:0000256" key="10">
    <source>
        <dbReference type="SAM" id="MobiDB-lite"/>
    </source>
</evidence>
<evidence type="ECO:0000313" key="13">
    <source>
        <dbReference type="Proteomes" id="UP001159427"/>
    </source>
</evidence>
<dbReference type="InterPro" id="IPR019775">
    <property type="entry name" value="WD40_repeat_CS"/>
</dbReference>
<dbReference type="InterPro" id="IPR020472">
    <property type="entry name" value="WD40_PAC1"/>
</dbReference>
<evidence type="ECO:0000256" key="9">
    <source>
        <dbReference type="RuleBase" id="RU280818"/>
    </source>
</evidence>
<reference evidence="12 13" key="1">
    <citation type="submission" date="2022-05" db="EMBL/GenBank/DDBJ databases">
        <authorList>
            <consortium name="Genoscope - CEA"/>
            <person name="William W."/>
        </authorList>
    </citation>
    <scope>NUCLEOTIDE SEQUENCE [LARGE SCALE GENOMIC DNA]</scope>
</reference>
<evidence type="ECO:0000256" key="4">
    <source>
        <dbReference type="ARBA" id="ARBA00022574"/>
    </source>
</evidence>
<dbReference type="PROSITE" id="PS50082">
    <property type="entry name" value="WD_REPEATS_2"/>
    <property type="match status" value="5"/>
</dbReference>
<dbReference type="InterPro" id="IPR011047">
    <property type="entry name" value="Quinoprotein_ADH-like_sf"/>
</dbReference>
<comment type="subcellular location">
    <subcellularLocation>
        <location evidence="1">Cytoplasm</location>
    </subcellularLocation>
</comment>
<proteinExistence type="inferred from homology"/>
<dbReference type="InterPro" id="IPR015048">
    <property type="entry name" value="DUF1899"/>
</dbReference>
<dbReference type="SUPFAM" id="SSF50998">
    <property type="entry name" value="Quinoprotein alcohol dehydrogenase-like"/>
    <property type="match status" value="1"/>
</dbReference>
<feature type="region of interest" description="Disordered" evidence="10">
    <location>
        <begin position="376"/>
        <end position="453"/>
    </location>
</feature>
<evidence type="ECO:0000256" key="1">
    <source>
        <dbReference type="ARBA" id="ARBA00004496"/>
    </source>
</evidence>
<evidence type="ECO:0000256" key="8">
    <source>
        <dbReference type="PROSITE-ProRule" id="PRU00221"/>
    </source>
</evidence>
<comment type="caution">
    <text evidence="12">The sequence shown here is derived from an EMBL/GenBank/DDBJ whole genome shotgun (WGS) entry which is preliminary data.</text>
</comment>
<dbReference type="Gene3D" id="2.130.10.10">
    <property type="entry name" value="YVTN repeat-like/Quinoprotein amine dehydrogenase"/>
    <property type="match status" value="2"/>
</dbReference>
<dbReference type="InterPro" id="IPR015943">
    <property type="entry name" value="WD40/YVTN_repeat-like_dom_sf"/>
</dbReference>
<feature type="domain" description="DUF1899" evidence="11">
    <location>
        <begin position="3"/>
        <end position="66"/>
    </location>
</feature>
<dbReference type="SMART" id="SM01167">
    <property type="entry name" value="DUF1900"/>
    <property type="match status" value="2"/>
</dbReference>
<dbReference type="Pfam" id="PF16300">
    <property type="entry name" value="WD40_4"/>
    <property type="match status" value="2"/>
</dbReference>
<feature type="repeat" description="WD" evidence="8">
    <location>
        <begin position="585"/>
        <end position="627"/>
    </location>
</feature>
<evidence type="ECO:0000256" key="5">
    <source>
        <dbReference type="ARBA" id="ARBA00022737"/>
    </source>
</evidence>
<evidence type="ECO:0000256" key="7">
    <source>
        <dbReference type="ARBA" id="ARBA00024838"/>
    </source>
</evidence>
<comment type="function">
    <text evidence="7">F-actin regulator involved in anterograde Golgi to endosome transport: upon ubiquitination via 'Lys-33'-linked ubiquitin chains by the BCR(KLHL20) E3 ubiquitin ligase complex, interacts with EPS15 and localizes to the trans-Golgi network, where it promotes actin polymerization, thereby facilitating post-Golgi trafficking. May play a role in the maintenance of the Golgi apparatus morphology.</text>
</comment>
<dbReference type="SMART" id="SM00320">
    <property type="entry name" value="WD40"/>
    <property type="match status" value="6"/>
</dbReference>
<keyword evidence="4 8" id="KW-0853">WD repeat</keyword>